<evidence type="ECO:0000313" key="2">
    <source>
        <dbReference type="EMBL" id="XBP72993.1"/>
    </source>
</evidence>
<dbReference type="Pfam" id="PF13592">
    <property type="entry name" value="HTH_33"/>
    <property type="match status" value="1"/>
</dbReference>
<dbReference type="Pfam" id="PF13384">
    <property type="entry name" value="HTH_23"/>
    <property type="match status" value="1"/>
</dbReference>
<protein>
    <submittedName>
        <fullName evidence="2">Winged helix-turn-helix domain-containing protein</fullName>
    </submittedName>
</protein>
<sequence length="177" mass="20095">MLSQHIIDQLQSYDFDRLARKESDGRRRLRLIALAHLKEGKSCSEVGDALRVSRHAVMRWVQWFLAGGVARLAGMPHDWSTQRLAKAQEEAFRQAVEQLQRERGGGRVRGEDIRQLLARQFDVAYSLNGVYDLMKRLGMVWISARAVSPYADPVAQAEFKKKLRPQSPANAAARHCA</sequence>
<dbReference type="AlphaFoldDB" id="A0AAU7LZU8"/>
<name>A0AAU7LZU8_9BURK</name>
<reference evidence="2" key="1">
    <citation type="submission" date="2024-05" db="EMBL/GenBank/DDBJ databases">
        <authorList>
            <person name="Bunk B."/>
            <person name="Swiderski J."/>
            <person name="Sproer C."/>
            <person name="Thiel V."/>
        </authorList>
    </citation>
    <scope>NUCLEOTIDE SEQUENCE</scope>
    <source>
        <strain evidence="2">DSM 17735</strain>
        <plasmid evidence="2">p3</plasmid>
    </source>
</reference>
<accession>A0AAU7LZU8</accession>
<evidence type="ECO:0000313" key="3">
    <source>
        <dbReference type="EMBL" id="XBP73056.1"/>
    </source>
</evidence>
<dbReference type="InterPro" id="IPR009057">
    <property type="entry name" value="Homeodomain-like_sf"/>
</dbReference>
<dbReference type="InterPro" id="IPR025959">
    <property type="entry name" value="Winged_HTH_dom"/>
</dbReference>
<proteinExistence type="predicted"/>
<dbReference type="RefSeq" id="WP_349282883.1">
    <property type="nucleotide sequence ID" value="NZ_CP157678.1"/>
</dbReference>
<dbReference type="EMBL" id="CP157678">
    <property type="protein sequence ID" value="XBP73056.1"/>
    <property type="molecule type" value="Genomic_DNA"/>
</dbReference>
<dbReference type="EMBL" id="CP157678">
    <property type="protein sequence ID" value="XBP72993.1"/>
    <property type="molecule type" value="Genomic_DNA"/>
</dbReference>
<feature type="domain" description="Winged helix-turn helix" evidence="1">
    <location>
        <begin position="105"/>
        <end position="162"/>
    </location>
</feature>
<dbReference type="SUPFAM" id="SSF46689">
    <property type="entry name" value="Homeodomain-like"/>
    <property type="match status" value="1"/>
</dbReference>
<evidence type="ECO:0000259" key="1">
    <source>
        <dbReference type="Pfam" id="PF13592"/>
    </source>
</evidence>
<keyword evidence="2" id="KW-0614">Plasmid</keyword>
<organism evidence="2">
    <name type="scientific">Polaromonas hydrogenivorans</name>
    <dbReference type="NCBI Taxonomy" id="335476"/>
    <lineage>
        <taxon>Bacteria</taxon>
        <taxon>Pseudomonadati</taxon>
        <taxon>Pseudomonadota</taxon>
        <taxon>Betaproteobacteria</taxon>
        <taxon>Burkholderiales</taxon>
        <taxon>Comamonadaceae</taxon>
        <taxon>Polaromonas</taxon>
    </lineage>
</organism>
<geneLocation type="plasmid" evidence="2">
    <name>p3</name>
</geneLocation>
<gene>
    <name evidence="3" type="ORF">ABLV49_24050</name>
    <name evidence="2" type="ORF">ABLV49_24690</name>
</gene>